<dbReference type="InterPro" id="IPR002885">
    <property type="entry name" value="PPR_rpt"/>
</dbReference>
<dbReference type="InterPro" id="IPR011990">
    <property type="entry name" value="TPR-like_helical_dom_sf"/>
</dbReference>
<sequence length="426" mass="47311">MPDQDVVSWTALIQCLVALGGWRGGILLFSEMKKMGIRPNEFTVPTFLKACSMCLDVSLGKQVHAEVVKVGLLSDMFIGLLWLTYMQNVVKWTLPVSVLMGCANSGDLRDGRPVHCLAIKNGCELDKITDDDVVSWSAMIASLDQQGHSQESAKLFFSMNRMYMKCGHVHDGVRIFEAMAEPDLVSWNSLLSGFHDHESCESGPRTFYQMLVEASSSQIVKNNLDGNDHSGTAPVDMMPNVARRNKANEFTVAGCLGGRSQITATESGMQLHSMTIRAKCGCIEDAETIFNGLVRRDRVLRNTMICVLSACSHMGLIDEGKWHFNTMSNVYGITRDEHHACMVDIFSRAGRFEEVESFVEEMKLTSNDLIWEIVLGACTKQGSVKFGGRAAEKLFKLKHETNSTYILLSNIFAGKGRWADVKKIRA</sequence>
<comment type="caution">
    <text evidence="4">The sequence shown here is derived from an EMBL/GenBank/DDBJ whole genome shotgun (WGS) entry which is preliminary data.</text>
</comment>
<name>A0AAN9RPX8_PSOTE</name>
<dbReference type="FunFam" id="1.25.40.10:FF:000158">
    <property type="entry name" value="pentatricopeptide repeat-containing protein At2g33680"/>
    <property type="match status" value="1"/>
</dbReference>
<gene>
    <name evidence="4" type="ORF">VNO78_34291</name>
</gene>
<evidence type="ECO:0000313" key="5">
    <source>
        <dbReference type="Proteomes" id="UP001386955"/>
    </source>
</evidence>
<keyword evidence="3" id="KW-0472">Membrane</keyword>
<dbReference type="GO" id="GO:0003723">
    <property type="term" value="F:RNA binding"/>
    <property type="evidence" value="ECO:0007669"/>
    <property type="project" value="InterPro"/>
</dbReference>
<keyword evidence="1" id="KW-0677">Repeat</keyword>
<dbReference type="Proteomes" id="UP001386955">
    <property type="component" value="Unassembled WGS sequence"/>
</dbReference>
<keyword evidence="3" id="KW-0812">Transmembrane</keyword>
<dbReference type="EMBL" id="JAYMYS010000016">
    <property type="protein sequence ID" value="KAK7379772.1"/>
    <property type="molecule type" value="Genomic_DNA"/>
</dbReference>
<dbReference type="NCBIfam" id="TIGR00756">
    <property type="entry name" value="PPR"/>
    <property type="match status" value="1"/>
</dbReference>
<dbReference type="Pfam" id="PF01535">
    <property type="entry name" value="PPR"/>
    <property type="match status" value="1"/>
</dbReference>
<dbReference type="InterPro" id="IPR046960">
    <property type="entry name" value="PPR_At4g14850-like_plant"/>
</dbReference>
<proteinExistence type="predicted"/>
<dbReference type="PROSITE" id="PS51375">
    <property type="entry name" value="PPR"/>
    <property type="match status" value="1"/>
</dbReference>
<feature type="transmembrane region" description="Helical" evidence="3">
    <location>
        <begin position="6"/>
        <end position="29"/>
    </location>
</feature>
<protein>
    <recommendedName>
        <fullName evidence="6">Pentatricopeptide repeat-containing protein</fullName>
    </recommendedName>
</protein>
<evidence type="ECO:0000256" key="1">
    <source>
        <dbReference type="ARBA" id="ARBA00022737"/>
    </source>
</evidence>
<keyword evidence="5" id="KW-1185">Reference proteome</keyword>
<keyword evidence="3" id="KW-1133">Transmembrane helix</keyword>
<evidence type="ECO:0000256" key="3">
    <source>
        <dbReference type="SAM" id="Phobius"/>
    </source>
</evidence>
<evidence type="ECO:0000313" key="4">
    <source>
        <dbReference type="EMBL" id="KAK7379772.1"/>
    </source>
</evidence>
<dbReference type="Pfam" id="PF20431">
    <property type="entry name" value="E_motif"/>
    <property type="match status" value="1"/>
</dbReference>
<dbReference type="PANTHER" id="PTHR47926">
    <property type="entry name" value="PENTATRICOPEPTIDE REPEAT-CONTAINING PROTEIN"/>
    <property type="match status" value="1"/>
</dbReference>
<reference evidence="4 5" key="1">
    <citation type="submission" date="2024-01" db="EMBL/GenBank/DDBJ databases">
        <title>The genomes of 5 underutilized Papilionoideae crops provide insights into root nodulation and disease resistanc.</title>
        <authorList>
            <person name="Jiang F."/>
        </authorList>
    </citation>
    <scope>NUCLEOTIDE SEQUENCE [LARGE SCALE GENOMIC DNA]</scope>
    <source>
        <strain evidence="4">DUOXIRENSHENG_FW03</strain>
        <tissue evidence="4">Leaves</tissue>
    </source>
</reference>
<accession>A0AAN9RPX8</accession>
<dbReference type="Gene3D" id="1.25.40.10">
    <property type="entry name" value="Tetratricopeptide repeat domain"/>
    <property type="match status" value="3"/>
</dbReference>
<dbReference type="GO" id="GO:0099402">
    <property type="term" value="P:plant organ development"/>
    <property type="evidence" value="ECO:0007669"/>
    <property type="project" value="UniProtKB-ARBA"/>
</dbReference>
<dbReference type="AlphaFoldDB" id="A0AAN9RPX8"/>
<dbReference type="InterPro" id="IPR046848">
    <property type="entry name" value="E_motif"/>
</dbReference>
<organism evidence="4 5">
    <name type="scientific">Psophocarpus tetragonolobus</name>
    <name type="common">Winged bean</name>
    <name type="synonym">Dolichos tetragonolobus</name>
    <dbReference type="NCBI Taxonomy" id="3891"/>
    <lineage>
        <taxon>Eukaryota</taxon>
        <taxon>Viridiplantae</taxon>
        <taxon>Streptophyta</taxon>
        <taxon>Embryophyta</taxon>
        <taxon>Tracheophyta</taxon>
        <taxon>Spermatophyta</taxon>
        <taxon>Magnoliopsida</taxon>
        <taxon>eudicotyledons</taxon>
        <taxon>Gunneridae</taxon>
        <taxon>Pentapetalae</taxon>
        <taxon>rosids</taxon>
        <taxon>fabids</taxon>
        <taxon>Fabales</taxon>
        <taxon>Fabaceae</taxon>
        <taxon>Papilionoideae</taxon>
        <taxon>50 kb inversion clade</taxon>
        <taxon>NPAAA clade</taxon>
        <taxon>indigoferoid/millettioid clade</taxon>
        <taxon>Phaseoleae</taxon>
        <taxon>Psophocarpus</taxon>
    </lineage>
</organism>
<feature type="repeat" description="PPR" evidence="2">
    <location>
        <begin position="5"/>
        <end position="39"/>
    </location>
</feature>
<dbReference type="Pfam" id="PF13041">
    <property type="entry name" value="PPR_2"/>
    <property type="match status" value="1"/>
</dbReference>
<evidence type="ECO:0000256" key="2">
    <source>
        <dbReference type="PROSITE-ProRule" id="PRU00708"/>
    </source>
</evidence>
<evidence type="ECO:0008006" key="6">
    <source>
        <dbReference type="Google" id="ProtNLM"/>
    </source>
</evidence>
<dbReference type="GO" id="GO:0009451">
    <property type="term" value="P:RNA modification"/>
    <property type="evidence" value="ECO:0007669"/>
    <property type="project" value="InterPro"/>
</dbReference>